<dbReference type="InterPro" id="IPR012955">
    <property type="entry name" value="CASP_C"/>
</dbReference>
<keyword evidence="5" id="KW-1185">Reference proteome</keyword>
<evidence type="ECO:0000256" key="2">
    <source>
        <dbReference type="SAM" id="Phobius"/>
    </source>
</evidence>
<protein>
    <submittedName>
        <fullName evidence="4">CASP C terminal-domain-containing protein</fullName>
    </submittedName>
</protein>
<sequence length="183" mass="20553">GTCACYLVTWRRNPRLTPILSSQWAGASDNDNDIAASPYRNTNKATAAASSAYTTASSSRSRPGAGEDPADKYGRIYEESMNPFAEFHRKGTEQTTGRPNSNLQEESRRYNALNPADKVTLSLTRLFLANRWSRNFLIVYSMLLHLLVMVTLYRMSLWEECRHDHETPNFANPIDMPGVGMLG</sequence>
<dbReference type="EMBL" id="RBNI01016086">
    <property type="protein sequence ID" value="RUP11928.1"/>
    <property type="molecule type" value="Genomic_DNA"/>
</dbReference>
<gene>
    <name evidence="4" type="ORF">BC936DRAFT_139930</name>
</gene>
<evidence type="ECO:0000259" key="3">
    <source>
        <dbReference type="Pfam" id="PF08172"/>
    </source>
</evidence>
<feature type="domain" description="CASP C-terminal" evidence="3">
    <location>
        <begin position="40"/>
        <end position="156"/>
    </location>
</feature>
<feature type="region of interest" description="Disordered" evidence="1">
    <location>
        <begin position="50"/>
        <end position="72"/>
    </location>
</feature>
<dbReference type="AlphaFoldDB" id="A0A433B949"/>
<keyword evidence="2" id="KW-1133">Transmembrane helix</keyword>
<keyword evidence="2" id="KW-0472">Membrane</keyword>
<dbReference type="GO" id="GO:0000139">
    <property type="term" value="C:Golgi membrane"/>
    <property type="evidence" value="ECO:0007669"/>
    <property type="project" value="InterPro"/>
</dbReference>
<dbReference type="GO" id="GO:0006891">
    <property type="term" value="P:intra-Golgi vesicle-mediated transport"/>
    <property type="evidence" value="ECO:0007669"/>
    <property type="project" value="InterPro"/>
</dbReference>
<evidence type="ECO:0000256" key="1">
    <source>
        <dbReference type="SAM" id="MobiDB-lite"/>
    </source>
</evidence>
<dbReference type="Proteomes" id="UP000268093">
    <property type="component" value="Unassembled WGS sequence"/>
</dbReference>
<name>A0A433B949_9FUNG</name>
<evidence type="ECO:0000313" key="4">
    <source>
        <dbReference type="EMBL" id="RUP11928.1"/>
    </source>
</evidence>
<proteinExistence type="predicted"/>
<dbReference type="OrthoDB" id="10257567at2759"/>
<feature type="non-terminal residue" evidence="4">
    <location>
        <position position="1"/>
    </location>
</feature>
<reference evidence="4 5" key="1">
    <citation type="journal article" date="2018" name="New Phytol.">
        <title>Phylogenomics of Endogonaceae and evolution of mycorrhizas within Mucoromycota.</title>
        <authorList>
            <person name="Chang Y."/>
            <person name="Desiro A."/>
            <person name="Na H."/>
            <person name="Sandor L."/>
            <person name="Lipzen A."/>
            <person name="Clum A."/>
            <person name="Barry K."/>
            <person name="Grigoriev I.V."/>
            <person name="Martin F.M."/>
            <person name="Stajich J.E."/>
            <person name="Smith M.E."/>
            <person name="Bonito G."/>
            <person name="Spatafora J.W."/>
        </authorList>
    </citation>
    <scope>NUCLEOTIDE SEQUENCE [LARGE SCALE GENOMIC DNA]</scope>
    <source>
        <strain evidence="4 5">GMNB39</strain>
    </source>
</reference>
<comment type="caution">
    <text evidence="4">The sequence shown here is derived from an EMBL/GenBank/DDBJ whole genome shotgun (WGS) entry which is preliminary data.</text>
</comment>
<evidence type="ECO:0000313" key="5">
    <source>
        <dbReference type="Proteomes" id="UP000268093"/>
    </source>
</evidence>
<accession>A0A433B949</accession>
<feature type="compositionally biased region" description="Low complexity" evidence="1">
    <location>
        <begin position="50"/>
        <end position="62"/>
    </location>
</feature>
<organism evidence="4 5">
    <name type="scientific">Jimgerdemannia flammicorona</name>
    <dbReference type="NCBI Taxonomy" id="994334"/>
    <lineage>
        <taxon>Eukaryota</taxon>
        <taxon>Fungi</taxon>
        <taxon>Fungi incertae sedis</taxon>
        <taxon>Mucoromycota</taxon>
        <taxon>Mucoromycotina</taxon>
        <taxon>Endogonomycetes</taxon>
        <taxon>Endogonales</taxon>
        <taxon>Endogonaceae</taxon>
        <taxon>Jimgerdemannia</taxon>
    </lineage>
</organism>
<feature type="non-terminal residue" evidence="4">
    <location>
        <position position="183"/>
    </location>
</feature>
<feature type="transmembrane region" description="Helical" evidence="2">
    <location>
        <begin position="135"/>
        <end position="153"/>
    </location>
</feature>
<dbReference type="Pfam" id="PF08172">
    <property type="entry name" value="CASP_C"/>
    <property type="match status" value="1"/>
</dbReference>
<keyword evidence="2" id="KW-0812">Transmembrane</keyword>